<evidence type="ECO:0000313" key="2">
    <source>
        <dbReference type="EMBL" id="MDR6957068.1"/>
    </source>
</evidence>
<sequence>MSTKVTTGELRATGTSPSGFSTTDVSAQRNLADKGYTFEGSNAKGEWLHFFVRTLDIKQGQSFAIEQYGGVGTAAAYYRDPDKKIYNGTSGVINFEIFDAENENVEIRTSGLEMSKDSEVKKVEARGHFVGIQETNKKVLDEKGNLSLK</sequence>
<protein>
    <submittedName>
        <fullName evidence="2">Uncharacterized protein</fullName>
    </submittedName>
</protein>
<proteinExistence type="predicted"/>
<organism evidence="2 3">
    <name type="scientific">Pseudomonas brassicacearum</name>
    <dbReference type="NCBI Taxonomy" id="930166"/>
    <lineage>
        <taxon>Bacteria</taxon>
        <taxon>Pseudomonadati</taxon>
        <taxon>Pseudomonadota</taxon>
        <taxon>Gammaproteobacteria</taxon>
        <taxon>Pseudomonadales</taxon>
        <taxon>Pseudomonadaceae</taxon>
        <taxon>Pseudomonas</taxon>
    </lineage>
</organism>
<comment type="caution">
    <text evidence="2">The sequence shown here is derived from an EMBL/GenBank/DDBJ whole genome shotgun (WGS) entry which is preliminary data.</text>
</comment>
<accession>A0AAW8M6S7</accession>
<feature type="compositionally biased region" description="Polar residues" evidence="1">
    <location>
        <begin position="13"/>
        <end position="22"/>
    </location>
</feature>
<dbReference type="EMBL" id="JAVDVC010000002">
    <property type="protein sequence ID" value="MDR6957068.1"/>
    <property type="molecule type" value="Genomic_DNA"/>
</dbReference>
<dbReference type="RefSeq" id="WP_123342801.1">
    <property type="nucleotide sequence ID" value="NZ_JAVDVC010000002.1"/>
</dbReference>
<feature type="region of interest" description="Disordered" evidence="1">
    <location>
        <begin position="1"/>
        <end position="22"/>
    </location>
</feature>
<reference evidence="2" key="1">
    <citation type="submission" date="2023-07" db="EMBL/GenBank/DDBJ databases">
        <title>Sorghum-associated microbial communities from plants grown in Nebraska, USA.</title>
        <authorList>
            <person name="Schachtman D."/>
        </authorList>
    </citation>
    <scope>NUCLEOTIDE SEQUENCE</scope>
    <source>
        <strain evidence="2">3432</strain>
    </source>
</reference>
<evidence type="ECO:0000313" key="3">
    <source>
        <dbReference type="Proteomes" id="UP001252613"/>
    </source>
</evidence>
<dbReference type="AlphaFoldDB" id="A0AAW8M6S7"/>
<dbReference type="Proteomes" id="UP001252613">
    <property type="component" value="Unassembled WGS sequence"/>
</dbReference>
<name>A0AAW8M6S7_9PSED</name>
<evidence type="ECO:0000256" key="1">
    <source>
        <dbReference type="SAM" id="MobiDB-lite"/>
    </source>
</evidence>
<gene>
    <name evidence="2" type="ORF">J2W43_001044</name>
</gene>